<dbReference type="SUPFAM" id="SSF51735">
    <property type="entry name" value="NAD(P)-binding Rossmann-fold domains"/>
    <property type="match status" value="1"/>
</dbReference>
<organism evidence="3">
    <name type="scientific">marine metagenome</name>
    <dbReference type="NCBI Taxonomy" id="408172"/>
    <lineage>
        <taxon>unclassified sequences</taxon>
        <taxon>metagenomes</taxon>
        <taxon>ecological metagenomes</taxon>
    </lineage>
</organism>
<evidence type="ECO:0000313" key="3">
    <source>
        <dbReference type="EMBL" id="SUZ71694.1"/>
    </source>
</evidence>
<dbReference type="AlphaFoldDB" id="A0A381PYG2"/>
<sequence>MRLNEKVVAIVGAGQTSGETIGNGRAAAIRFAQEGARLILADRDVDSAEETRAMLKADGFDGTVVNADVNLESDCASIAAAAVARHGQLDVLHYNVGRSEGDTEVAALDVEQWDEIMSMNLRGFYLCSKHALAVMRPQKSGVILCISSAAALASGSNMTYKTSKAGMNALVQSMAINNGPHGIRINAIMPGLMDTPMAIERRARERGVDRGIIREERDRSVPLLGKMGTAWDVANAAVFLASDEASYITGVALAVDGGVTARVG</sequence>
<comment type="similarity">
    <text evidence="1">Belongs to the short-chain dehydrogenases/reductases (SDR) family.</text>
</comment>
<keyword evidence="2" id="KW-0560">Oxidoreductase</keyword>
<evidence type="ECO:0008006" key="4">
    <source>
        <dbReference type="Google" id="ProtNLM"/>
    </source>
</evidence>
<dbReference type="PANTHER" id="PTHR24321">
    <property type="entry name" value="DEHYDROGENASES, SHORT CHAIN"/>
    <property type="match status" value="1"/>
</dbReference>
<protein>
    <recommendedName>
        <fullName evidence="4">3-oxoacyl-ACP reductase</fullName>
    </recommendedName>
</protein>
<dbReference type="InterPro" id="IPR036291">
    <property type="entry name" value="NAD(P)-bd_dom_sf"/>
</dbReference>
<proteinExistence type="inferred from homology"/>
<dbReference type="PRINTS" id="PR00081">
    <property type="entry name" value="GDHRDH"/>
</dbReference>
<dbReference type="Pfam" id="PF13561">
    <property type="entry name" value="adh_short_C2"/>
    <property type="match status" value="1"/>
</dbReference>
<gene>
    <name evidence="3" type="ORF">METZ01_LOCUS24548</name>
</gene>
<accession>A0A381PYG2</accession>
<evidence type="ECO:0000256" key="1">
    <source>
        <dbReference type="ARBA" id="ARBA00006484"/>
    </source>
</evidence>
<dbReference type="EMBL" id="UINC01001129">
    <property type="protein sequence ID" value="SUZ71694.1"/>
    <property type="molecule type" value="Genomic_DNA"/>
</dbReference>
<dbReference type="Gene3D" id="3.40.50.720">
    <property type="entry name" value="NAD(P)-binding Rossmann-like Domain"/>
    <property type="match status" value="1"/>
</dbReference>
<dbReference type="FunFam" id="3.40.50.720:FF:000084">
    <property type="entry name" value="Short-chain dehydrogenase reductase"/>
    <property type="match status" value="1"/>
</dbReference>
<evidence type="ECO:0000256" key="2">
    <source>
        <dbReference type="ARBA" id="ARBA00023002"/>
    </source>
</evidence>
<dbReference type="InterPro" id="IPR002347">
    <property type="entry name" value="SDR_fam"/>
</dbReference>
<dbReference type="PANTHER" id="PTHR24321:SF15">
    <property type="entry name" value="OXIDOREDUCTASE UCPA"/>
    <property type="match status" value="1"/>
</dbReference>
<dbReference type="CDD" id="cd05233">
    <property type="entry name" value="SDR_c"/>
    <property type="match status" value="1"/>
</dbReference>
<reference evidence="3" key="1">
    <citation type="submission" date="2018-05" db="EMBL/GenBank/DDBJ databases">
        <authorList>
            <person name="Lanie J.A."/>
            <person name="Ng W.-L."/>
            <person name="Kazmierczak K.M."/>
            <person name="Andrzejewski T.M."/>
            <person name="Davidsen T.M."/>
            <person name="Wayne K.J."/>
            <person name="Tettelin H."/>
            <person name="Glass J.I."/>
            <person name="Rusch D."/>
            <person name="Podicherti R."/>
            <person name="Tsui H.-C.T."/>
            <person name="Winkler M.E."/>
        </authorList>
    </citation>
    <scope>NUCLEOTIDE SEQUENCE</scope>
</reference>
<name>A0A381PYG2_9ZZZZ</name>
<dbReference type="GO" id="GO:0016491">
    <property type="term" value="F:oxidoreductase activity"/>
    <property type="evidence" value="ECO:0007669"/>
    <property type="project" value="UniProtKB-KW"/>
</dbReference>